<sequence length="411" mass="47249">MARIKPFTAIRPAKDKVPFVASRSYEDYSNLEREAILRYNPFSFLHIVNPGYRYHKEISGSERFGLVRNRYLEFLEAGILVRDPEPALYVYALEKEGFSCTGIFCATDSADYAQNRIKKHENTIASREQLFASYLDHVGFNVEPVLMTYPDDDRVTVLIKGITQQHPDLFFTSPDRVTHRLWQVNDPETISDLVAAFGDIPHLYIADGHHRSASSLLLAEGKKAENPKHTGEEPYNFFMSYLIPESQVRISGFSRLVKDLNGWDKEALLFKLDSLFMIDNRGSEPYLPALKHHFSMYLDGDFYSLVLRNTAYDNNDPLESLDAHILYNKVLRPLLGIEDLRNDDRIDYDYSPHAAIQMKSKVDQGGYAIGFHLRAVQMEELKRIADNDLVMPPKSTYIEPKLRSGLTIYEF</sequence>
<dbReference type="InterPro" id="IPR008323">
    <property type="entry name" value="UCP033563"/>
</dbReference>
<gene>
    <name evidence="1" type="ORF">B7P33_10380</name>
</gene>
<comment type="caution">
    <text evidence="1">The sequence shown here is derived from an EMBL/GenBank/DDBJ whole genome shotgun (WGS) entry which is preliminary data.</text>
</comment>
<evidence type="ECO:0000313" key="2">
    <source>
        <dbReference type="Proteomes" id="UP000219559"/>
    </source>
</evidence>
<proteinExistence type="predicted"/>
<dbReference type="PANTHER" id="PTHR36454:SF1">
    <property type="entry name" value="DUF1015 DOMAIN-CONTAINING PROTEIN"/>
    <property type="match status" value="1"/>
</dbReference>
<dbReference type="PIRSF" id="PIRSF033563">
    <property type="entry name" value="UCP033563"/>
    <property type="match status" value="1"/>
</dbReference>
<dbReference type="AlphaFoldDB" id="A0A2A4G7G3"/>
<dbReference type="Pfam" id="PF06245">
    <property type="entry name" value="DUF1015"/>
    <property type="match status" value="1"/>
</dbReference>
<name>A0A2A4G7G3_9FLAO</name>
<keyword evidence="2" id="KW-1185">Reference proteome</keyword>
<organism evidence="1 2">
    <name type="scientific">Sediminicola luteus</name>
    <dbReference type="NCBI Taxonomy" id="319238"/>
    <lineage>
        <taxon>Bacteria</taxon>
        <taxon>Pseudomonadati</taxon>
        <taxon>Bacteroidota</taxon>
        <taxon>Flavobacteriia</taxon>
        <taxon>Flavobacteriales</taxon>
        <taxon>Flavobacteriaceae</taxon>
        <taxon>Sediminicola</taxon>
    </lineage>
</organism>
<protein>
    <recommendedName>
        <fullName evidence="3">DUF1015 domain-containing protein</fullName>
    </recommendedName>
</protein>
<dbReference type="Proteomes" id="UP000219559">
    <property type="component" value="Unassembled WGS sequence"/>
</dbReference>
<accession>A0A2A4G7G3</accession>
<reference evidence="1 2" key="1">
    <citation type="submission" date="2017-04" db="EMBL/GenBank/DDBJ databases">
        <title>A new member of the family Flavobacteriaceae isolated from ascidians.</title>
        <authorList>
            <person name="Chen L."/>
        </authorList>
    </citation>
    <scope>NUCLEOTIDE SEQUENCE [LARGE SCALE GENOMIC DNA]</scope>
    <source>
        <strain evidence="1 2">HQA918</strain>
    </source>
</reference>
<dbReference type="PANTHER" id="PTHR36454">
    <property type="entry name" value="LMO2823 PROTEIN"/>
    <property type="match status" value="1"/>
</dbReference>
<dbReference type="EMBL" id="NBWU01000004">
    <property type="protein sequence ID" value="PCE63682.1"/>
    <property type="molecule type" value="Genomic_DNA"/>
</dbReference>
<dbReference type="OrthoDB" id="9781616at2"/>
<dbReference type="RefSeq" id="WP_097442398.1">
    <property type="nucleotide sequence ID" value="NZ_NBWU01000004.1"/>
</dbReference>
<evidence type="ECO:0008006" key="3">
    <source>
        <dbReference type="Google" id="ProtNLM"/>
    </source>
</evidence>
<evidence type="ECO:0000313" key="1">
    <source>
        <dbReference type="EMBL" id="PCE63682.1"/>
    </source>
</evidence>